<dbReference type="PRINTS" id="PR00377">
    <property type="entry name" value="IMPHPHTASES"/>
</dbReference>
<sequence length="339" mass="37228">MSDFSISELQKLHDVARTVARLAGNYMREDQLRRRQTPLATREKLNSVDLVTAADETVEKMIKDSILKEYPDHAFIGEESYSAGEEKRFLLKDGPTWIIDPIDGTVNMVHMFPMTAISIGFCLKSIPTVGVVFAPFLGGQGTMYSAIHHPEGGAWFEELGPDGPTTPLPLTSPPPPLPLDAPKGCLFFGEYGKDRRDHPQSNLTKKAANFVNMATEIGGRGSKGGMVHGIRSLGSSTMDMVYVASGQGDIMFEAGCWEWDVCAGIAILLQTGGIVVDSNPPLNLKDSDPIPMANLGGRRYLAIRGCSEDSTGRSPRMQQEALVREVWKRTERLDYQRPV</sequence>
<organism evidence="6 7">
    <name type="scientific">Mycena metata</name>
    <dbReference type="NCBI Taxonomy" id="1033252"/>
    <lineage>
        <taxon>Eukaryota</taxon>
        <taxon>Fungi</taxon>
        <taxon>Dikarya</taxon>
        <taxon>Basidiomycota</taxon>
        <taxon>Agaricomycotina</taxon>
        <taxon>Agaricomycetes</taxon>
        <taxon>Agaricomycetidae</taxon>
        <taxon>Agaricales</taxon>
        <taxon>Marasmiineae</taxon>
        <taxon>Mycenaceae</taxon>
        <taxon>Mycena</taxon>
    </lineage>
</organism>
<dbReference type="Proteomes" id="UP001215598">
    <property type="component" value="Unassembled WGS sequence"/>
</dbReference>
<accession>A0AAD7JNV4</accession>
<dbReference type="Gene3D" id="3.30.540.10">
    <property type="entry name" value="Fructose-1,6-Bisphosphatase, subunit A, domain 1"/>
    <property type="match status" value="1"/>
</dbReference>
<feature type="binding site" evidence="4">
    <location>
        <position position="100"/>
    </location>
    <ligand>
        <name>Mg(2+)</name>
        <dbReference type="ChEBI" id="CHEBI:18420"/>
        <label>1</label>
        <note>catalytic</note>
    </ligand>
</feature>
<feature type="binding site" evidence="4">
    <location>
        <position position="260"/>
    </location>
    <ligand>
        <name>Mg(2+)</name>
        <dbReference type="ChEBI" id="CHEBI:18420"/>
        <label>1</label>
        <note>catalytic</note>
    </ligand>
</feature>
<dbReference type="EMBL" id="JARKIB010000020">
    <property type="protein sequence ID" value="KAJ7768202.1"/>
    <property type="molecule type" value="Genomic_DNA"/>
</dbReference>
<keyword evidence="7" id="KW-1185">Reference proteome</keyword>
<dbReference type="AlphaFoldDB" id="A0AAD7JNV4"/>
<dbReference type="Gene3D" id="3.40.190.80">
    <property type="match status" value="1"/>
</dbReference>
<comment type="catalytic activity">
    <reaction evidence="5">
        <text>a myo-inositol phosphate + H2O = myo-inositol + phosphate</text>
        <dbReference type="Rhea" id="RHEA:24056"/>
        <dbReference type="ChEBI" id="CHEBI:15377"/>
        <dbReference type="ChEBI" id="CHEBI:17268"/>
        <dbReference type="ChEBI" id="CHEBI:43474"/>
        <dbReference type="ChEBI" id="CHEBI:84139"/>
        <dbReference type="EC" id="3.1.3.25"/>
    </reaction>
</comment>
<dbReference type="InterPro" id="IPR020550">
    <property type="entry name" value="Inositol_monophosphatase_CS"/>
</dbReference>
<evidence type="ECO:0000256" key="1">
    <source>
        <dbReference type="ARBA" id="ARBA00009759"/>
    </source>
</evidence>
<dbReference type="GO" id="GO:0006020">
    <property type="term" value="P:inositol metabolic process"/>
    <property type="evidence" value="ECO:0007669"/>
    <property type="project" value="TreeGrafter"/>
</dbReference>
<dbReference type="GO" id="GO:0008934">
    <property type="term" value="F:inositol monophosphate 1-phosphatase activity"/>
    <property type="evidence" value="ECO:0007669"/>
    <property type="project" value="InterPro"/>
</dbReference>
<dbReference type="InterPro" id="IPR033942">
    <property type="entry name" value="IMPase"/>
</dbReference>
<dbReference type="GO" id="GO:0046854">
    <property type="term" value="P:phosphatidylinositol phosphate biosynthetic process"/>
    <property type="evidence" value="ECO:0007669"/>
    <property type="project" value="InterPro"/>
</dbReference>
<dbReference type="EC" id="3.1.3.25" evidence="5"/>
<dbReference type="PANTHER" id="PTHR20854">
    <property type="entry name" value="INOSITOL MONOPHOSPHATASE"/>
    <property type="match status" value="1"/>
</dbReference>
<dbReference type="InterPro" id="IPR000760">
    <property type="entry name" value="Inositol_monophosphatase-like"/>
</dbReference>
<dbReference type="GO" id="GO:0046872">
    <property type="term" value="F:metal ion binding"/>
    <property type="evidence" value="ECO:0007669"/>
    <property type="project" value="UniProtKB-KW"/>
</dbReference>
<evidence type="ECO:0000313" key="7">
    <source>
        <dbReference type="Proteomes" id="UP001215598"/>
    </source>
</evidence>
<keyword evidence="5" id="KW-0378">Hydrolase</keyword>
<feature type="binding site" evidence="4">
    <location>
        <position position="102"/>
    </location>
    <ligand>
        <name>Mg(2+)</name>
        <dbReference type="ChEBI" id="CHEBI:18420"/>
        <label>1</label>
        <note>catalytic</note>
    </ligand>
</feature>
<dbReference type="PROSITE" id="PS00630">
    <property type="entry name" value="IMP_2"/>
    <property type="match status" value="1"/>
</dbReference>
<evidence type="ECO:0000313" key="6">
    <source>
        <dbReference type="EMBL" id="KAJ7768202.1"/>
    </source>
</evidence>
<dbReference type="CDD" id="cd01639">
    <property type="entry name" value="IMPase"/>
    <property type="match status" value="1"/>
</dbReference>
<feature type="binding site" evidence="4">
    <location>
        <position position="78"/>
    </location>
    <ligand>
        <name>Mg(2+)</name>
        <dbReference type="ChEBI" id="CHEBI:18420"/>
        <label>1</label>
        <note>catalytic</note>
    </ligand>
</feature>
<evidence type="ECO:0000256" key="4">
    <source>
        <dbReference type="PIRSR" id="PIRSR600760-2"/>
    </source>
</evidence>
<comment type="pathway">
    <text evidence="5">Polyol metabolism; myo-inositol biosynthesis; myo-inositol from D-glucose 6-phosphate: step 2/2.</text>
</comment>
<proteinExistence type="inferred from homology"/>
<reference evidence="6" key="1">
    <citation type="submission" date="2023-03" db="EMBL/GenBank/DDBJ databases">
        <title>Massive genome expansion in bonnet fungi (Mycena s.s.) driven by repeated elements and novel gene families across ecological guilds.</title>
        <authorList>
            <consortium name="Lawrence Berkeley National Laboratory"/>
            <person name="Harder C.B."/>
            <person name="Miyauchi S."/>
            <person name="Viragh M."/>
            <person name="Kuo A."/>
            <person name="Thoen E."/>
            <person name="Andreopoulos B."/>
            <person name="Lu D."/>
            <person name="Skrede I."/>
            <person name="Drula E."/>
            <person name="Henrissat B."/>
            <person name="Morin E."/>
            <person name="Kohler A."/>
            <person name="Barry K."/>
            <person name="LaButti K."/>
            <person name="Morin E."/>
            <person name="Salamov A."/>
            <person name="Lipzen A."/>
            <person name="Mereny Z."/>
            <person name="Hegedus B."/>
            <person name="Baldrian P."/>
            <person name="Stursova M."/>
            <person name="Weitz H."/>
            <person name="Taylor A."/>
            <person name="Grigoriev I.V."/>
            <person name="Nagy L.G."/>
            <person name="Martin F."/>
            <person name="Kauserud H."/>
        </authorList>
    </citation>
    <scope>NUCLEOTIDE SEQUENCE</scope>
    <source>
        <strain evidence="6">CBHHK182m</strain>
    </source>
</reference>
<evidence type="ECO:0000256" key="5">
    <source>
        <dbReference type="RuleBase" id="RU364068"/>
    </source>
</evidence>
<feature type="binding site" evidence="4">
    <location>
        <position position="103"/>
    </location>
    <ligand>
        <name>Mg(2+)</name>
        <dbReference type="ChEBI" id="CHEBI:18420"/>
        <label>1</label>
        <note>catalytic</note>
    </ligand>
</feature>
<dbReference type="PANTHER" id="PTHR20854:SF39">
    <property type="entry name" value="PROTEIN QUTG"/>
    <property type="match status" value="1"/>
</dbReference>
<comment type="caution">
    <text evidence="6">The sequence shown here is derived from an EMBL/GenBank/DDBJ whole genome shotgun (WGS) entry which is preliminary data.</text>
</comment>
<keyword evidence="3 4" id="KW-0460">Magnesium</keyword>
<dbReference type="FunFam" id="3.30.540.10:FF:000004">
    <property type="entry name" value="Inositol-1-monophosphatase"/>
    <property type="match status" value="1"/>
</dbReference>
<evidence type="ECO:0000256" key="2">
    <source>
        <dbReference type="ARBA" id="ARBA00022723"/>
    </source>
</evidence>
<comment type="cofactor">
    <cofactor evidence="4 5">
        <name>Mg(2+)</name>
        <dbReference type="ChEBI" id="CHEBI:18420"/>
    </cofactor>
</comment>
<dbReference type="SUPFAM" id="SSF56655">
    <property type="entry name" value="Carbohydrate phosphatase"/>
    <property type="match status" value="1"/>
</dbReference>
<dbReference type="Pfam" id="PF00459">
    <property type="entry name" value="Inositol_P"/>
    <property type="match status" value="1"/>
</dbReference>
<gene>
    <name evidence="6" type="ORF">B0H16DRAFT_1518947</name>
</gene>
<comment type="similarity">
    <text evidence="1 5">Belongs to the inositol monophosphatase superfamily.</text>
</comment>
<dbReference type="GO" id="GO:0007165">
    <property type="term" value="P:signal transduction"/>
    <property type="evidence" value="ECO:0007669"/>
    <property type="project" value="TreeGrafter"/>
</dbReference>
<protein>
    <recommendedName>
        <fullName evidence="5">Inositol-1-monophosphatase</fullName>
        <ecNumber evidence="5">3.1.3.25</ecNumber>
    </recommendedName>
</protein>
<keyword evidence="2 4" id="KW-0479">Metal-binding</keyword>
<evidence type="ECO:0000256" key="3">
    <source>
        <dbReference type="ARBA" id="ARBA00022842"/>
    </source>
</evidence>
<name>A0AAD7JNV4_9AGAR</name>